<evidence type="ECO:0000313" key="2">
    <source>
        <dbReference type="Proteomes" id="UP001153365"/>
    </source>
</evidence>
<accession>A0AAV0B1F8</accession>
<organism evidence="1 2">
    <name type="scientific">Phakopsora pachyrhizi</name>
    <name type="common">Asian soybean rust disease fungus</name>
    <dbReference type="NCBI Taxonomy" id="170000"/>
    <lineage>
        <taxon>Eukaryota</taxon>
        <taxon>Fungi</taxon>
        <taxon>Dikarya</taxon>
        <taxon>Basidiomycota</taxon>
        <taxon>Pucciniomycotina</taxon>
        <taxon>Pucciniomycetes</taxon>
        <taxon>Pucciniales</taxon>
        <taxon>Phakopsoraceae</taxon>
        <taxon>Phakopsora</taxon>
    </lineage>
</organism>
<reference evidence="1" key="1">
    <citation type="submission" date="2022-06" db="EMBL/GenBank/DDBJ databases">
        <authorList>
            <consortium name="SYNGENTA / RWTH Aachen University"/>
        </authorList>
    </citation>
    <scope>NUCLEOTIDE SEQUENCE</scope>
</reference>
<dbReference type="Proteomes" id="UP001153365">
    <property type="component" value="Unassembled WGS sequence"/>
</dbReference>
<protein>
    <submittedName>
        <fullName evidence="1">Uncharacterized protein</fullName>
    </submittedName>
</protein>
<gene>
    <name evidence="1" type="ORF">PPACK8108_LOCUS10951</name>
</gene>
<keyword evidence="2" id="KW-1185">Reference proteome</keyword>
<sequence length="49" mass="5702">MDQRQIASCEVEVVDLMRSLCWAAKFNKEYAIGEKLKNELEEEADLLLK</sequence>
<dbReference type="AlphaFoldDB" id="A0AAV0B1F8"/>
<evidence type="ECO:0000313" key="1">
    <source>
        <dbReference type="EMBL" id="CAH7675870.1"/>
    </source>
</evidence>
<dbReference type="EMBL" id="CALTRL010002505">
    <property type="protein sequence ID" value="CAH7675870.1"/>
    <property type="molecule type" value="Genomic_DNA"/>
</dbReference>
<name>A0AAV0B1F8_PHAPC</name>
<proteinExistence type="predicted"/>
<comment type="caution">
    <text evidence="1">The sequence shown here is derived from an EMBL/GenBank/DDBJ whole genome shotgun (WGS) entry which is preliminary data.</text>
</comment>